<dbReference type="NCBIfam" id="TIGR02914">
    <property type="entry name" value="EpsI_fam"/>
    <property type="match status" value="1"/>
</dbReference>
<feature type="transmembrane region" description="Helical" evidence="8">
    <location>
        <begin position="191"/>
        <end position="210"/>
    </location>
</feature>
<dbReference type="InterPro" id="IPR013426">
    <property type="entry name" value="EpsH-like"/>
</dbReference>
<dbReference type="NCBIfam" id="TIGR02602">
    <property type="entry name" value="8TM_EpsH"/>
    <property type="match status" value="1"/>
</dbReference>
<evidence type="ECO:0000256" key="7">
    <source>
        <dbReference type="ARBA" id="ARBA00023136"/>
    </source>
</evidence>
<dbReference type="AlphaFoldDB" id="A0A1H8DIZ3"/>
<sequence>MNTVFVSENSNRNSIHFAILMTVMAIAGILIIYYQTIWSMVETWYRSDTYAHGFLILPFVIYMVWTKRHSIVTLNQQPSPVALFGLFVLGAFWLIAELASVQVVMQYAVVAMLPIVVAVILGYRIMLVLAFPLAYLFFAVPFGDMLIPPLINFTADFTVSALQFSGIPVYREGTFFSLPTGNWSVVEACSGLRYLIASVTLGALYAYLTYYSLVKRIIFIAFSILVPIIANGIRAYLIVMTGHLSNMQLAVGVDHLIYGWVFFGLVMLILFWVGSLWREDNATAHTIQSNDNRRVDEQTSDVSARKTILFTGSVLAVALVWPLYAAYLDNDEDFLQPEFNFSYSEKKWRMIDEPVSDWNPVYIGSPGKFEAHFTNNENKQVSLFITYYQNQRQGNELINSGNALVYEMDSPWRQIGESEQSSMINSDKVSYLQAQLSSYDKNLLVWRWYVLGNDETISTYKAKLLLAKNRLLTDSDFGAEVIIAAPFALQPDEAMPALHQFLEDMLPEITNSLYAVSGQ</sequence>
<feature type="transmembrane region" description="Helical" evidence="8">
    <location>
        <begin position="217"/>
        <end position="237"/>
    </location>
</feature>
<feature type="transmembrane region" description="Helical" evidence="8">
    <location>
        <begin position="308"/>
        <end position="327"/>
    </location>
</feature>
<dbReference type="NCBIfam" id="TIGR03109">
    <property type="entry name" value="exosort_XrtA"/>
    <property type="match status" value="1"/>
</dbReference>
<dbReference type="GO" id="GO:0005886">
    <property type="term" value="C:plasma membrane"/>
    <property type="evidence" value="ECO:0007669"/>
    <property type="project" value="UniProtKB-SubCell"/>
</dbReference>
<dbReference type="GO" id="GO:0006508">
    <property type="term" value="P:proteolysis"/>
    <property type="evidence" value="ECO:0007669"/>
    <property type="project" value="UniProtKB-KW"/>
</dbReference>
<dbReference type="RefSeq" id="WP_090629918.1">
    <property type="nucleotide sequence ID" value="NZ_FOCP01000007.1"/>
</dbReference>
<evidence type="ECO:0000256" key="1">
    <source>
        <dbReference type="ARBA" id="ARBA00004651"/>
    </source>
</evidence>
<evidence type="ECO:0000256" key="4">
    <source>
        <dbReference type="ARBA" id="ARBA00022692"/>
    </source>
</evidence>
<feature type="transmembrane region" description="Helical" evidence="8">
    <location>
        <begin position="49"/>
        <end position="66"/>
    </location>
</feature>
<name>A0A1H8DIZ3_9PROT</name>
<keyword evidence="4 8" id="KW-0812">Transmembrane</keyword>
<dbReference type="Proteomes" id="UP000199459">
    <property type="component" value="Unassembled WGS sequence"/>
</dbReference>
<dbReference type="EMBL" id="FOCP01000007">
    <property type="protein sequence ID" value="SEN07291.1"/>
    <property type="molecule type" value="Genomic_DNA"/>
</dbReference>
<gene>
    <name evidence="10" type="ORF">SAMN05216325_10740</name>
</gene>
<evidence type="ECO:0000313" key="10">
    <source>
        <dbReference type="EMBL" id="SEN07291.1"/>
    </source>
</evidence>
<feature type="transmembrane region" description="Helical" evidence="8">
    <location>
        <begin position="108"/>
        <end position="138"/>
    </location>
</feature>
<evidence type="ECO:0000256" key="8">
    <source>
        <dbReference type="SAM" id="Phobius"/>
    </source>
</evidence>
<accession>A0A1H8DIZ3</accession>
<dbReference type="InterPro" id="IPR017540">
    <property type="entry name" value="Exosortase-1"/>
</dbReference>
<dbReference type="InterPro" id="IPR026392">
    <property type="entry name" value="Exo/Archaeosortase_dom"/>
</dbReference>
<evidence type="ECO:0000256" key="5">
    <source>
        <dbReference type="ARBA" id="ARBA00022801"/>
    </source>
</evidence>
<feature type="transmembrane region" description="Helical" evidence="8">
    <location>
        <begin position="78"/>
        <end position="96"/>
    </location>
</feature>
<evidence type="ECO:0000259" key="9">
    <source>
        <dbReference type="Pfam" id="PF11984"/>
    </source>
</evidence>
<evidence type="ECO:0000256" key="3">
    <source>
        <dbReference type="ARBA" id="ARBA00022670"/>
    </source>
</evidence>
<feature type="transmembrane region" description="Helical" evidence="8">
    <location>
        <begin position="257"/>
        <end position="277"/>
    </location>
</feature>
<dbReference type="NCBIfam" id="TIGR04178">
    <property type="entry name" value="exo_archaeo"/>
    <property type="match status" value="1"/>
</dbReference>
<keyword evidence="5" id="KW-0378">Hydrolase</keyword>
<protein>
    <submittedName>
        <fullName evidence="10">Exosortase A</fullName>
    </submittedName>
</protein>
<dbReference type="GO" id="GO:0008233">
    <property type="term" value="F:peptidase activity"/>
    <property type="evidence" value="ECO:0007669"/>
    <property type="project" value="UniProtKB-KW"/>
</dbReference>
<proteinExistence type="predicted"/>
<feature type="transmembrane region" description="Helical" evidence="8">
    <location>
        <begin position="17"/>
        <end position="37"/>
    </location>
</feature>
<dbReference type="OrthoDB" id="9797363at2"/>
<reference evidence="10 11" key="1">
    <citation type="submission" date="2016-10" db="EMBL/GenBank/DDBJ databases">
        <authorList>
            <person name="de Groot N.N."/>
        </authorList>
    </citation>
    <scope>NUCLEOTIDE SEQUENCE [LARGE SCALE GENOMIC DNA]</scope>
    <source>
        <strain evidence="10 11">Nm22</strain>
    </source>
</reference>
<keyword evidence="2" id="KW-1003">Cell membrane</keyword>
<dbReference type="STRING" id="917.SAMN05216326_1016"/>
<evidence type="ECO:0000256" key="2">
    <source>
        <dbReference type="ARBA" id="ARBA00022475"/>
    </source>
</evidence>
<feature type="domain" description="Methanolan biosynthesis EpsI" evidence="9">
    <location>
        <begin position="314"/>
        <end position="510"/>
    </location>
</feature>
<organism evidence="10 11">
    <name type="scientific">Nitrosomonas marina</name>
    <dbReference type="NCBI Taxonomy" id="917"/>
    <lineage>
        <taxon>Bacteria</taxon>
        <taxon>Pseudomonadati</taxon>
        <taxon>Pseudomonadota</taxon>
        <taxon>Betaproteobacteria</taxon>
        <taxon>Nitrosomonadales</taxon>
        <taxon>Nitrosomonadaceae</taxon>
        <taxon>Nitrosomonas</taxon>
    </lineage>
</organism>
<evidence type="ECO:0000256" key="6">
    <source>
        <dbReference type="ARBA" id="ARBA00022989"/>
    </source>
</evidence>
<evidence type="ECO:0000313" key="11">
    <source>
        <dbReference type="Proteomes" id="UP000199459"/>
    </source>
</evidence>
<dbReference type="InterPro" id="IPR014263">
    <property type="entry name" value="Methanolan_biosynth_EpsI"/>
</dbReference>
<keyword evidence="6 8" id="KW-1133">Transmembrane helix</keyword>
<dbReference type="Pfam" id="PF09721">
    <property type="entry name" value="Exosortase_EpsH"/>
    <property type="match status" value="1"/>
</dbReference>
<keyword evidence="3" id="KW-0645">Protease</keyword>
<dbReference type="Pfam" id="PF11984">
    <property type="entry name" value="DUF3485"/>
    <property type="match status" value="1"/>
</dbReference>
<dbReference type="InterPro" id="IPR019127">
    <property type="entry name" value="Exosortase"/>
</dbReference>
<keyword evidence="7 8" id="KW-0472">Membrane</keyword>
<comment type="subcellular location">
    <subcellularLocation>
        <location evidence="1">Cell membrane</location>
        <topology evidence="1">Multi-pass membrane protein</topology>
    </subcellularLocation>
</comment>